<reference evidence="2 3" key="1">
    <citation type="submission" date="2019-03" db="EMBL/GenBank/DDBJ databases">
        <authorList>
            <person name="Gaulin E."/>
            <person name="Dumas B."/>
        </authorList>
    </citation>
    <scope>NUCLEOTIDE SEQUENCE [LARGE SCALE GENOMIC DNA]</scope>
    <source>
        <strain evidence="2">CBS 568.67</strain>
    </source>
</reference>
<evidence type="ECO:0000313" key="3">
    <source>
        <dbReference type="Proteomes" id="UP000332933"/>
    </source>
</evidence>
<gene>
    <name evidence="2" type="primary">Aste57867_7108</name>
    <name evidence="1" type="ORF">As57867_007085</name>
    <name evidence="2" type="ORF">ASTE57867_7108</name>
</gene>
<accession>A0A485KEZ5</accession>
<dbReference type="EMBL" id="CAADRA010003683">
    <property type="protein sequence ID" value="VFT84043.1"/>
    <property type="molecule type" value="Genomic_DNA"/>
</dbReference>
<protein>
    <submittedName>
        <fullName evidence="2">Aste57867_7108 protein</fullName>
    </submittedName>
</protein>
<dbReference type="OrthoDB" id="67423at2759"/>
<evidence type="ECO:0000313" key="1">
    <source>
        <dbReference type="EMBL" id="KAF0705185.1"/>
    </source>
</evidence>
<reference evidence="1" key="2">
    <citation type="submission" date="2019-06" db="EMBL/GenBank/DDBJ databases">
        <title>Genomics analysis of Aphanomyces spp. identifies a new class of oomycete effector associated with host adaptation.</title>
        <authorList>
            <person name="Gaulin E."/>
        </authorList>
    </citation>
    <scope>NUCLEOTIDE SEQUENCE</scope>
    <source>
        <strain evidence="1">CBS 578.67</strain>
    </source>
</reference>
<proteinExistence type="predicted"/>
<organism evidence="2 3">
    <name type="scientific">Aphanomyces stellatus</name>
    <dbReference type="NCBI Taxonomy" id="120398"/>
    <lineage>
        <taxon>Eukaryota</taxon>
        <taxon>Sar</taxon>
        <taxon>Stramenopiles</taxon>
        <taxon>Oomycota</taxon>
        <taxon>Saprolegniomycetes</taxon>
        <taxon>Saprolegniales</taxon>
        <taxon>Verrucalvaceae</taxon>
        <taxon>Aphanomyces</taxon>
    </lineage>
</organism>
<keyword evidence="3" id="KW-1185">Reference proteome</keyword>
<name>A0A485KEZ5_9STRA</name>
<evidence type="ECO:0000313" key="2">
    <source>
        <dbReference type="EMBL" id="VFT84043.1"/>
    </source>
</evidence>
<dbReference type="AlphaFoldDB" id="A0A485KEZ5"/>
<sequence length="263" mass="28954">MRLIFQTHGCGGIMHALIALSFELKKQHIGRYSVRPYNRLAAVAVVLDEVALLHRATPLLGGPCMTFLSEIERLVEPSAAVASMWAKAQVGLDIKLARIQRLGQHMSPWQALLKTKKEAMVDAMTTVRQRNQILSTMLRCHPRATERGFRQSDQWSGVVQRALQRLSIDVAVLDLATAGLSDLAKAPTEELQVPKAVSFDARGPQVMGTVAMWTDVCAVLPSLPGVSQATHSQPTKSPEQCTQSPRMCHFRGHTQSIQTCIVE</sequence>
<dbReference type="EMBL" id="VJMH01003671">
    <property type="protein sequence ID" value="KAF0705185.1"/>
    <property type="molecule type" value="Genomic_DNA"/>
</dbReference>
<dbReference type="Proteomes" id="UP000332933">
    <property type="component" value="Unassembled WGS sequence"/>
</dbReference>